<dbReference type="Gene3D" id="3.20.20.80">
    <property type="entry name" value="Glycosidases"/>
    <property type="match status" value="1"/>
</dbReference>
<sequence length="392" mass="44237">MSARFSLHLQRGLLRGLVLLCLLLSVPLARAEPLSLGINSMWGPGDEASLRKRFKQAKAVGVTQVRLDWEWRQVESTRGTYNWQALDTLVQAAKAEQIELLPIVHYAPAWALRTESKPDEVYEMAPADEAFADYARFLKASIQRYGPEGDAQVPFTPIVYWQVWNEPNIKNFWGPKPDAAAFVKLMRVVQQETAGQRDKIKLVHAGLSKPDLIFFWQLWEADPLYGETFDIMAVHPYLFDWWDGIRDPEEMDGDDGDYAALGAVGSHDDPGYLGKVFNLQLMMNLKGFADKPIWVTEMGYFVADHRLGVTDQEQATRLTATLDFIRKQLGSTAYGKGVRGDLAANVQRIYWFSLEDYPSPDGLGTFGLYRADGSKRPAADVFRNLAKQVNAQ</sequence>
<dbReference type="InterPro" id="IPR051923">
    <property type="entry name" value="Glycosyl_Hydrolase_39"/>
</dbReference>
<dbReference type="PANTHER" id="PTHR12631">
    <property type="entry name" value="ALPHA-L-IDURONIDASE"/>
    <property type="match status" value="1"/>
</dbReference>
<dbReference type="InterPro" id="IPR017853">
    <property type="entry name" value="GH"/>
</dbReference>
<protein>
    <recommendedName>
        <fullName evidence="3">Glycoside hydrolase family 42 N-terminal domain-containing protein</fullName>
    </recommendedName>
</protein>
<proteinExistence type="predicted"/>
<name>A0A6M8F4A2_9GAMM</name>
<dbReference type="EMBL" id="CP053697">
    <property type="protein sequence ID" value="QKE63344.1"/>
    <property type="molecule type" value="Genomic_DNA"/>
</dbReference>
<organism evidence="1 2">
    <name type="scientific">Aquipseudomonas campi</name>
    <dbReference type="NCBI Taxonomy" id="2731681"/>
    <lineage>
        <taxon>Bacteria</taxon>
        <taxon>Pseudomonadati</taxon>
        <taxon>Pseudomonadota</taxon>
        <taxon>Gammaproteobacteria</taxon>
        <taxon>Pseudomonadales</taxon>
        <taxon>Pseudomonadaceae</taxon>
        <taxon>Aquipseudomonas</taxon>
    </lineage>
</organism>
<gene>
    <name evidence="1" type="ORF">HNE05_08195</name>
</gene>
<dbReference type="Proteomes" id="UP000501379">
    <property type="component" value="Chromosome"/>
</dbReference>
<dbReference type="SUPFAM" id="SSF51445">
    <property type="entry name" value="(Trans)glycosidases"/>
    <property type="match status" value="1"/>
</dbReference>
<keyword evidence="2" id="KW-1185">Reference proteome</keyword>
<dbReference type="KEGG" id="pcam:HNE05_08195"/>
<accession>A0A6M8F4A2</accession>
<reference evidence="1" key="1">
    <citation type="submission" date="2020-07" db="EMBL/GenBank/DDBJ databases">
        <title>Nitrate ammonifying Pseudomonas campi sp. nov. isolated from German agricultural grassland.</title>
        <authorList>
            <person name="Timsy T."/>
            <person name="Ulrich A."/>
            <person name="Spanner T."/>
            <person name="Foesel B."/>
            <person name="Kolb S."/>
            <person name="Horn M.A."/>
            <person name="Behrendt U."/>
        </authorList>
    </citation>
    <scope>NUCLEOTIDE SEQUENCE</scope>
    <source>
        <strain evidence="1">S1-A32-2</strain>
    </source>
</reference>
<dbReference type="RefSeq" id="WP_173206736.1">
    <property type="nucleotide sequence ID" value="NZ_CP053697.2"/>
</dbReference>
<dbReference type="PANTHER" id="PTHR12631:SF10">
    <property type="entry name" value="BETA-XYLOSIDASE-LIKE PROTEIN-RELATED"/>
    <property type="match status" value="1"/>
</dbReference>
<evidence type="ECO:0008006" key="3">
    <source>
        <dbReference type="Google" id="ProtNLM"/>
    </source>
</evidence>
<evidence type="ECO:0000313" key="1">
    <source>
        <dbReference type="EMBL" id="QKE63344.1"/>
    </source>
</evidence>
<dbReference type="GO" id="GO:0004553">
    <property type="term" value="F:hydrolase activity, hydrolyzing O-glycosyl compounds"/>
    <property type="evidence" value="ECO:0007669"/>
    <property type="project" value="TreeGrafter"/>
</dbReference>
<dbReference type="AlphaFoldDB" id="A0A6M8F4A2"/>
<evidence type="ECO:0000313" key="2">
    <source>
        <dbReference type="Proteomes" id="UP000501379"/>
    </source>
</evidence>